<dbReference type="EMBL" id="JAGFOA010000005">
    <property type="protein sequence ID" value="MBO3664446.1"/>
    <property type="molecule type" value="Genomic_DNA"/>
</dbReference>
<proteinExistence type="predicted"/>
<gene>
    <name evidence="2" type="ORF">J5V96_02900</name>
    <name evidence="3" type="ORF">J5V96_13145</name>
</gene>
<evidence type="ECO:0000313" key="3">
    <source>
        <dbReference type="EMBL" id="MBO3664446.1"/>
    </source>
</evidence>
<protein>
    <submittedName>
        <fullName evidence="2">Alpha/beta fold hydrolase</fullName>
    </submittedName>
</protein>
<dbReference type="RefSeq" id="WP_208500128.1">
    <property type="nucleotide sequence ID" value="NZ_JAGFOA010000001.1"/>
</dbReference>
<keyword evidence="2" id="KW-0378">Hydrolase</keyword>
<evidence type="ECO:0000313" key="2">
    <source>
        <dbReference type="EMBL" id="MBO3662454.1"/>
    </source>
</evidence>
<dbReference type="SUPFAM" id="SSF53474">
    <property type="entry name" value="alpha/beta-Hydrolases"/>
    <property type="match status" value="1"/>
</dbReference>
<reference evidence="2" key="1">
    <citation type="submission" date="2021-03" db="EMBL/GenBank/DDBJ databases">
        <title>Microbacterium sp. nov., a novel actinobacterium isolated from cow dung.</title>
        <authorList>
            <person name="Zhang L."/>
        </authorList>
    </citation>
    <scope>NUCLEOTIDE SEQUENCE</scope>
    <source>
        <strain evidence="2">NEAU-LLB</strain>
    </source>
</reference>
<accession>A0A939QGY1</accession>
<organism evidence="2 4">
    <name type="scientific">Microbacterium stercoris</name>
    <dbReference type="NCBI Taxonomy" id="2820289"/>
    <lineage>
        <taxon>Bacteria</taxon>
        <taxon>Bacillati</taxon>
        <taxon>Actinomycetota</taxon>
        <taxon>Actinomycetes</taxon>
        <taxon>Micrococcales</taxon>
        <taxon>Microbacteriaceae</taxon>
        <taxon>Microbacterium</taxon>
    </lineage>
</organism>
<comment type="caution">
    <text evidence="2">The sequence shown here is derived from an EMBL/GenBank/DDBJ whole genome shotgun (WGS) entry which is preliminary data.</text>
</comment>
<dbReference type="PANTHER" id="PTHR37017">
    <property type="entry name" value="AB HYDROLASE-1 DOMAIN-CONTAINING PROTEIN-RELATED"/>
    <property type="match status" value="1"/>
</dbReference>
<evidence type="ECO:0000259" key="1">
    <source>
        <dbReference type="Pfam" id="PF12697"/>
    </source>
</evidence>
<dbReference type="AlphaFoldDB" id="A0A939QGY1"/>
<dbReference type="InterPro" id="IPR052897">
    <property type="entry name" value="Sec-Metab_Biosynth_Hydrolase"/>
</dbReference>
<name>A0A939QGY1_9MICO</name>
<dbReference type="Pfam" id="PF12697">
    <property type="entry name" value="Abhydrolase_6"/>
    <property type="match status" value="1"/>
</dbReference>
<dbReference type="GO" id="GO:0016787">
    <property type="term" value="F:hydrolase activity"/>
    <property type="evidence" value="ECO:0007669"/>
    <property type="project" value="UniProtKB-KW"/>
</dbReference>
<dbReference type="Proteomes" id="UP000680132">
    <property type="component" value="Unassembled WGS sequence"/>
</dbReference>
<dbReference type="Gene3D" id="3.40.50.1820">
    <property type="entry name" value="alpha/beta hydrolase"/>
    <property type="match status" value="1"/>
</dbReference>
<evidence type="ECO:0000313" key="4">
    <source>
        <dbReference type="Proteomes" id="UP000680132"/>
    </source>
</evidence>
<dbReference type="InterPro" id="IPR000073">
    <property type="entry name" value="AB_hydrolase_1"/>
</dbReference>
<keyword evidence="4" id="KW-1185">Reference proteome</keyword>
<dbReference type="EMBL" id="JAGFOA010000001">
    <property type="protein sequence ID" value="MBO3662454.1"/>
    <property type="molecule type" value="Genomic_DNA"/>
</dbReference>
<dbReference type="InterPro" id="IPR029058">
    <property type="entry name" value="AB_hydrolase_fold"/>
</dbReference>
<dbReference type="PANTHER" id="PTHR37017:SF11">
    <property type="entry name" value="ESTERASE_LIPASE_THIOESTERASE DOMAIN-CONTAINING PROTEIN"/>
    <property type="match status" value="1"/>
</dbReference>
<sequence length="233" mass="25123">MTDVILIPGLWLDADSWGPVTTAIDAAGHRAHPLTMPGVGEPAAASSDIGIHDWVERVVEHIDMIDGPIVVVGHSGGGNVAYGAVDRRPDRIAHVVLVDTVPPPDGADISEFPVTDGVVAFPGWDFFGDDAGDLDEATRERTAAMTRSVPARVPTDALRLTDDRRFEVPVTMLSGAADEAEVRGMLEQWPAWRDNVARIRSFEVVKLGTAHWPQFSKPTLLAGEILKVADRVQ</sequence>
<feature type="domain" description="AB hydrolase-1" evidence="1">
    <location>
        <begin position="4"/>
        <end position="222"/>
    </location>
</feature>